<accession>A0A1A9WVQ8</accession>
<keyword evidence="1" id="KW-0472">Membrane</keyword>
<keyword evidence="1" id="KW-0812">Transmembrane</keyword>
<dbReference type="EnsemblMetazoa" id="GBRI034215-RA">
    <property type="protein sequence ID" value="GBRI034215-PA"/>
    <property type="gene ID" value="GBRI034215"/>
</dbReference>
<reference evidence="2" key="2">
    <citation type="submission" date="2020-05" db="UniProtKB">
        <authorList>
            <consortium name="EnsemblMetazoa"/>
        </authorList>
    </citation>
    <scope>IDENTIFICATION</scope>
    <source>
        <strain evidence="2">IAEA</strain>
    </source>
</reference>
<name>A0A1A9WVQ8_9MUSC</name>
<reference evidence="3" key="1">
    <citation type="submission" date="2014-03" db="EMBL/GenBank/DDBJ databases">
        <authorList>
            <person name="Aksoy S."/>
            <person name="Warren W."/>
            <person name="Wilson R.K."/>
        </authorList>
    </citation>
    <scope>NUCLEOTIDE SEQUENCE [LARGE SCALE GENOMIC DNA]</scope>
    <source>
        <strain evidence="3">IAEA</strain>
    </source>
</reference>
<evidence type="ECO:0000313" key="3">
    <source>
        <dbReference type="Proteomes" id="UP000091820"/>
    </source>
</evidence>
<organism evidence="2 3">
    <name type="scientific">Glossina brevipalpis</name>
    <dbReference type="NCBI Taxonomy" id="37001"/>
    <lineage>
        <taxon>Eukaryota</taxon>
        <taxon>Metazoa</taxon>
        <taxon>Ecdysozoa</taxon>
        <taxon>Arthropoda</taxon>
        <taxon>Hexapoda</taxon>
        <taxon>Insecta</taxon>
        <taxon>Pterygota</taxon>
        <taxon>Neoptera</taxon>
        <taxon>Endopterygota</taxon>
        <taxon>Diptera</taxon>
        <taxon>Brachycera</taxon>
        <taxon>Muscomorpha</taxon>
        <taxon>Hippoboscoidea</taxon>
        <taxon>Glossinidae</taxon>
        <taxon>Glossina</taxon>
    </lineage>
</organism>
<proteinExistence type="predicted"/>
<feature type="transmembrane region" description="Helical" evidence="1">
    <location>
        <begin position="76"/>
        <end position="97"/>
    </location>
</feature>
<dbReference type="AlphaFoldDB" id="A0A1A9WVQ8"/>
<keyword evidence="1" id="KW-1133">Transmembrane helix</keyword>
<sequence>MSIISCFHYYLMTSNNFTGCGNLIGAEPLCSSYGFSVPTCVIKKQVKMKKKHEHDMTAAMKLTENVSIECISRRTFVCIVPVVAICIIVPSQLYAIYIREEIAYMQAACSRSVIWLMQGVSNKEAFKVPGSAGKAVTEPSISFPLSASCGSASASNTLGARQCGTARSSSFSSFSSSSSSDVGI</sequence>
<dbReference type="VEuPathDB" id="VectorBase:GBRI034215"/>
<dbReference type="Proteomes" id="UP000091820">
    <property type="component" value="Unassembled WGS sequence"/>
</dbReference>
<keyword evidence="3" id="KW-1185">Reference proteome</keyword>
<evidence type="ECO:0000313" key="2">
    <source>
        <dbReference type="EnsemblMetazoa" id="GBRI034215-PA"/>
    </source>
</evidence>
<protein>
    <submittedName>
        <fullName evidence="2">Uncharacterized protein</fullName>
    </submittedName>
</protein>
<evidence type="ECO:0000256" key="1">
    <source>
        <dbReference type="SAM" id="Phobius"/>
    </source>
</evidence>